<reference evidence="2 3" key="1">
    <citation type="journal article" date="2019" name="Sci. Rep.">
        <title>Orb-weaving spider Araneus ventricosus genome elucidates the spidroin gene catalogue.</title>
        <authorList>
            <person name="Kono N."/>
            <person name="Nakamura H."/>
            <person name="Ohtoshi R."/>
            <person name="Moran D.A.P."/>
            <person name="Shinohara A."/>
            <person name="Yoshida Y."/>
            <person name="Fujiwara M."/>
            <person name="Mori M."/>
            <person name="Tomita M."/>
            <person name="Arakawa K."/>
        </authorList>
    </citation>
    <scope>NUCLEOTIDE SEQUENCE [LARGE SCALE GENOMIC DNA]</scope>
</reference>
<keyword evidence="3" id="KW-1185">Reference proteome</keyword>
<dbReference type="Gene3D" id="3.30.420.10">
    <property type="entry name" value="Ribonuclease H-like superfamily/Ribonuclease H"/>
    <property type="match status" value="1"/>
</dbReference>
<gene>
    <name evidence="2" type="ORF">AVEN_98939_1</name>
</gene>
<evidence type="ECO:0000256" key="1">
    <source>
        <dbReference type="SAM" id="MobiDB-lite"/>
    </source>
</evidence>
<dbReference type="GO" id="GO:0003676">
    <property type="term" value="F:nucleic acid binding"/>
    <property type="evidence" value="ECO:0007669"/>
    <property type="project" value="InterPro"/>
</dbReference>
<sequence>MSKDQGCQARPSQSLKHPSFVPDPAASDFHLFGLLTKHLEGRNFRINAEILQAVLMWLHDLDVDFFYVGFDTLVFQWNKFFNNHNGSLKKLHVPVPY</sequence>
<proteinExistence type="predicted"/>
<name>A0A4Y2F631_ARAVE</name>
<evidence type="ECO:0000313" key="3">
    <source>
        <dbReference type="Proteomes" id="UP000499080"/>
    </source>
</evidence>
<evidence type="ECO:0000313" key="2">
    <source>
        <dbReference type="EMBL" id="GBM36277.1"/>
    </source>
</evidence>
<dbReference type="EMBL" id="BGPR01000808">
    <property type="protein sequence ID" value="GBM36277.1"/>
    <property type="molecule type" value="Genomic_DNA"/>
</dbReference>
<organism evidence="2 3">
    <name type="scientific">Araneus ventricosus</name>
    <name type="common">Orbweaver spider</name>
    <name type="synonym">Epeira ventricosa</name>
    <dbReference type="NCBI Taxonomy" id="182803"/>
    <lineage>
        <taxon>Eukaryota</taxon>
        <taxon>Metazoa</taxon>
        <taxon>Ecdysozoa</taxon>
        <taxon>Arthropoda</taxon>
        <taxon>Chelicerata</taxon>
        <taxon>Arachnida</taxon>
        <taxon>Araneae</taxon>
        <taxon>Araneomorphae</taxon>
        <taxon>Entelegynae</taxon>
        <taxon>Araneoidea</taxon>
        <taxon>Araneidae</taxon>
        <taxon>Araneus</taxon>
    </lineage>
</organism>
<dbReference type="InterPro" id="IPR036397">
    <property type="entry name" value="RNaseH_sf"/>
</dbReference>
<dbReference type="OrthoDB" id="6432034at2759"/>
<dbReference type="Proteomes" id="UP000499080">
    <property type="component" value="Unassembled WGS sequence"/>
</dbReference>
<accession>A0A4Y2F631</accession>
<dbReference type="AlphaFoldDB" id="A0A4Y2F631"/>
<comment type="caution">
    <text evidence="2">The sequence shown here is derived from an EMBL/GenBank/DDBJ whole genome shotgun (WGS) entry which is preliminary data.</text>
</comment>
<feature type="region of interest" description="Disordered" evidence="1">
    <location>
        <begin position="1"/>
        <end position="22"/>
    </location>
</feature>
<protein>
    <submittedName>
        <fullName evidence="2">Uncharacterized protein</fullName>
    </submittedName>
</protein>